<accession>A0ABY4H0H1</accession>
<gene>
    <name evidence="1" type="ORF">MUO14_22655</name>
</gene>
<dbReference type="Proteomes" id="UP000831880">
    <property type="component" value="Chromosome"/>
</dbReference>
<keyword evidence="2" id="KW-1185">Reference proteome</keyword>
<proteinExistence type="predicted"/>
<name>A0ABY4H0H1_9BACI</name>
<protein>
    <submittedName>
        <fullName evidence="1">Uncharacterized protein</fullName>
    </submittedName>
</protein>
<evidence type="ECO:0000313" key="2">
    <source>
        <dbReference type="Proteomes" id="UP000831880"/>
    </source>
</evidence>
<dbReference type="RefSeq" id="WP_244752756.1">
    <property type="nucleotide sequence ID" value="NZ_CP095074.1"/>
</dbReference>
<sequence>MFGSVEYYCQLFKAGIMNNFIADHSCSLRTKYSQLRADVMKREYKYEKKEVHLQNLEKAYEKIYAEIFGALQK</sequence>
<dbReference type="EMBL" id="CP095074">
    <property type="protein sequence ID" value="UOQ93152.1"/>
    <property type="molecule type" value="Genomic_DNA"/>
</dbReference>
<organism evidence="1 2">
    <name type="scientific">Halobacillus shinanisalinarum</name>
    <dbReference type="NCBI Taxonomy" id="2932258"/>
    <lineage>
        <taxon>Bacteria</taxon>
        <taxon>Bacillati</taxon>
        <taxon>Bacillota</taxon>
        <taxon>Bacilli</taxon>
        <taxon>Bacillales</taxon>
        <taxon>Bacillaceae</taxon>
        <taxon>Halobacillus</taxon>
    </lineage>
</organism>
<evidence type="ECO:0000313" key="1">
    <source>
        <dbReference type="EMBL" id="UOQ93152.1"/>
    </source>
</evidence>
<reference evidence="1 2" key="1">
    <citation type="submission" date="2022-04" db="EMBL/GenBank/DDBJ databases">
        <title>Halobacillus sp. isolated from saltern.</title>
        <authorList>
            <person name="Won M."/>
            <person name="Lee C.-M."/>
            <person name="Woen H.-Y."/>
            <person name="Kwon S.-W."/>
        </authorList>
    </citation>
    <scope>NUCLEOTIDE SEQUENCE [LARGE SCALE GENOMIC DNA]</scope>
    <source>
        <strain evidence="1 2">SSTM10-2</strain>
    </source>
</reference>